<gene>
    <name evidence="1" type="ORF">SAMN02745118_01763</name>
</gene>
<protein>
    <recommendedName>
        <fullName evidence="3">2-amino-4-ketopentanoate thiolase alpha subunit</fullName>
    </recommendedName>
</protein>
<proteinExistence type="predicted"/>
<name>A0A1T4NCD4_9FIRM</name>
<dbReference type="AlphaFoldDB" id="A0A1T4NCD4"/>
<reference evidence="2" key="1">
    <citation type="submission" date="2017-02" db="EMBL/GenBank/DDBJ databases">
        <authorList>
            <person name="Varghese N."/>
            <person name="Submissions S."/>
        </authorList>
    </citation>
    <scope>NUCLEOTIDE SEQUENCE [LARGE SCALE GENOMIC DNA]</scope>
    <source>
        <strain evidence="2">ATCC BAA-73</strain>
    </source>
</reference>
<sequence length="101" mass="11232">MAKAKKGEWVQIHNIVLKAGERAPNLPEETQEVPLELRVRGFITEDAKLGEEVSIKTLIGRTISGTLEEISPSYEHDFGKPVPELLPIGRELKDMLKGGKE</sequence>
<evidence type="ECO:0008006" key="3">
    <source>
        <dbReference type="Google" id="ProtNLM"/>
    </source>
</evidence>
<keyword evidence="2" id="KW-1185">Reference proteome</keyword>
<accession>A0A1T4NCD4</accession>
<evidence type="ECO:0000313" key="1">
    <source>
        <dbReference type="EMBL" id="SJZ76930.1"/>
    </source>
</evidence>
<organism evidence="1 2">
    <name type="scientific">Selenihalanaerobacter shriftii</name>
    <dbReference type="NCBI Taxonomy" id="142842"/>
    <lineage>
        <taxon>Bacteria</taxon>
        <taxon>Bacillati</taxon>
        <taxon>Bacillota</taxon>
        <taxon>Clostridia</taxon>
        <taxon>Halanaerobiales</taxon>
        <taxon>Halobacteroidaceae</taxon>
        <taxon>Selenihalanaerobacter</taxon>
    </lineage>
</organism>
<dbReference type="STRING" id="142842.SAMN02745118_01763"/>
<dbReference type="Pfam" id="PF22010">
    <property type="entry name" value="OrtA"/>
    <property type="match status" value="1"/>
</dbReference>
<dbReference type="RefSeq" id="WP_078810222.1">
    <property type="nucleotide sequence ID" value="NZ_FUWM01000014.1"/>
</dbReference>
<dbReference type="Proteomes" id="UP000190625">
    <property type="component" value="Unassembled WGS sequence"/>
</dbReference>
<dbReference type="InterPro" id="IPR047755">
    <property type="entry name" value="OrtA"/>
</dbReference>
<evidence type="ECO:0000313" key="2">
    <source>
        <dbReference type="Proteomes" id="UP000190625"/>
    </source>
</evidence>
<dbReference type="OrthoDB" id="3712030at2"/>
<dbReference type="EMBL" id="FUWM01000014">
    <property type="protein sequence ID" value="SJZ76930.1"/>
    <property type="molecule type" value="Genomic_DNA"/>
</dbReference>
<dbReference type="NCBIfam" id="NF040739">
    <property type="entry name" value="ornith_OrtA"/>
    <property type="match status" value="1"/>
</dbReference>